<dbReference type="Proteomes" id="UP001064048">
    <property type="component" value="Chromosome 12"/>
</dbReference>
<sequence>MPCFNSTEEFRAAEELGFVVPSEDEDYQTGFLKKGKQDPMSHRIIEKRRRDRMNNCLADLSRLIPPEYLKKGRGRVEKTEIIEMAIRHLKFLQERANGLYHGLAHGPSAMVNWRLTEDAPAFHLRIWCPEHGLNFVLGTVLAAERATGDEFRAGFQEALAEAARFLEMQGYGPGDGFCAQLAAHLQRHVELIAKGEAPQREGSRLHQGLSSETTSSSSSSQGYAANGMAARRPEPLPALEPYAPASEPYPMESDKVPNGPIVGPEEPPQDNEPLNLDGRRKCEPTLRAIRKPDHSEDYLHSYKFKNSIERRFSKSQDCEAADMSHNPCKPNAHKRRRAVKPASSTSNSGSGSGSTSQSGCNSHSGSTSQSGSNSNEDARDTSPQDTSSESPHQHYDKPLASPAQFVPVFALSSLGKYYVPLSVDYACLARHLSPHDALESRATLVTAPLHPVTIHVNFQPCFDHHQVKRETNDRDWRPV</sequence>
<proteinExistence type="predicted"/>
<dbReference type="EMBL" id="CM046112">
    <property type="protein sequence ID" value="KAI8428740.1"/>
    <property type="molecule type" value="Genomic_DNA"/>
</dbReference>
<evidence type="ECO:0000313" key="2">
    <source>
        <dbReference type="Proteomes" id="UP001064048"/>
    </source>
</evidence>
<name>A0ACC0JXP4_CHOFU</name>
<organism evidence="1 2">
    <name type="scientific">Choristoneura fumiferana</name>
    <name type="common">Spruce budworm moth</name>
    <name type="synonym">Archips fumiferana</name>
    <dbReference type="NCBI Taxonomy" id="7141"/>
    <lineage>
        <taxon>Eukaryota</taxon>
        <taxon>Metazoa</taxon>
        <taxon>Ecdysozoa</taxon>
        <taxon>Arthropoda</taxon>
        <taxon>Hexapoda</taxon>
        <taxon>Insecta</taxon>
        <taxon>Pterygota</taxon>
        <taxon>Neoptera</taxon>
        <taxon>Endopterygota</taxon>
        <taxon>Lepidoptera</taxon>
        <taxon>Glossata</taxon>
        <taxon>Ditrysia</taxon>
        <taxon>Tortricoidea</taxon>
        <taxon>Tortricidae</taxon>
        <taxon>Tortricinae</taxon>
        <taxon>Choristoneura</taxon>
    </lineage>
</organism>
<comment type="caution">
    <text evidence="1">The sequence shown here is derived from an EMBL/GenBank/DDBJ whole genome shotgun (WGS) entry which is preliminary data.</text>
</comment>
<keyword evidence="2" id="KW-1185">Reference proteome</keyword>
<gene>
    <name evidence="1" type="ORF">MSG28_007425</name>
</gene>
<evidence type="ECO:0000313" key="1">
    <source>
        <dbReference type="EMBL" id="KAI8428740.1"/>
    </source>
</evidence>
<accession>A0ACC0JXP4</accession>
<reference evidence="1 2" key="1">
    <citation type="journal article" date="2022" name="Genome Biol. Evol.">
        <title>The Spruce Budworm Genome: Reconstructing the Evolutionary History of Antifreeze Proteins.</title>
        <authorList>
            <person name="Beliveau C."/>
            <person name="Gagne P."/>
            <person name="Picq S."/>
            <person name="Vernygora O."/>
            <person name="Keeling C.I."/>
            <person name="Pinkney K."/>
            <person name="Doucet D."/>
            <person name="Wen F."/>
            <person name="Johnston J.S."/>
            <person name="Maaroufi H."/>
            <person name="Boyle B."/>
            <person name="Laroche J."/>
            <person name="Dewar K."/>
            <person name="Juretic N."/>
            <person name="Blackburn G."/>
            <person name="Nisole A."/>
            <person name="Brunet B."/>
            <person name="Brandao M."/>
            <person name="Lumley L."/>
            <person name="Duan J."/>
            <person name="Quan G."/>
            <person name="Lucarotti C.J."/>
            <person name="Roe A.D."/>
            <person name="Sperling F.A.H."/>
            <person name="Levesque R.C."/>
            <person name="Cusson M."/>
        </authorList>
    </citation>
    <scope>NUCLEOTIDE SEQUENCE [LARGE SCALE GENOMIC DNA]</scope>
    <source>
        <strain evidence="1">Glfc:IPQL:Cfum</strain>
    </source>
</reference>
<protein>
    <submittedName>
        <fullName evidence="1">Uncharacterized protein</fullName>
    </submittedName>
</protein>